<dbReference type="OrthoDB" id="345541at2759"/>
<accession>U6LRR4</accession>
<evidence type="ECO:0000313" key="1">
    <source>
        <dbReference type="EMBL" id="CDJ51933.1"/>
    </source>
</evidence>
<protein>
    <submittedName>
        <fullName evidence="1">Uncharacterized protein</fullName>
    </submittedName>
</protein>
<gene>
    <name evidence="1" type="ORF">EBH_0045750</name>
</gene>
<dbReference type="VEuPathDB" id="ToxoDB:EBH_0045750"/>
<keyword evidence="2" id="KW-1185">Reference proteome</keyword>
<dbReference type="Gene3D" id="3.30.450.70">
    <property type="match status" value="1"/>
</dbReference>
<dbReference type="AlphaFoldDB" id="U6LRR4"/>
<sequence>MSVACVCYVGRQSEPLCFRVYGDTEELPMQFAAYAALDVIDERLANEQQPGAPGGPSGGDSFLGFVCPSLGTLQDFSFYAYAAPTGLKIIVAVVVRGAMQEQQLRAFFKRLHRLYADAVSNPFFLGTIETPRFLSQLDAVVQHYTVRLETP</sequence>
<dbReference type="InterPro" id="IPR006722">
    <property type="entry name" value="Sedlin"/>
</dbReference>
<dbReference type="SUPFAM" id="SSF64356">
    <property type="entry name" value="SNARE-like"/>
    <property type="match status" value="1"/>
</dbReference>
<dbReference type="GO" id="GO:0006888">
    <property type="term" value="P:endoplasmic reticulum to Golgi vesicle-mediated transport"/>
    <property type="evidence" value="ECO:0007669"/>
    <property type="project" value="InterPro"/>
</dbReference>
<dbReference type="InterPro" id="IPR011012">
    <property type="entry name" value="Longin-like_dom_sf"/>
</dbReference>
<dbReference type="Pfam" id="PF04628">
    <property type="entry name" value="Sedlin_N"/>
    <property type="match status" value="1"/>
</dbReference>
<dbReference type="GO" id="GO:0005737">
    <property type="term" value="C:cytoplasm"/>
    <property type="evidence" value="ECO:0007669"/>
    <property type="project" value="GOC"/>
</dbReference>
<dbReference type="Proteomes" id="UP000030750">
    <property type="component" value="Unassembled WGS sequence"/>
</dbReference>
<proteinExistence type="predicted"/>
<dbReference type="EMBL" id="HG713043">
    <property type="protein sequence ID" value="CDJ51933.1"/>
    <property type="molecule type" value="Genomic_DNA"/>
</dbReference>
<reference evidence="1" key="1">
    <citation type="submission" date="2013-10" db="EMBL/GenBank/DDBJ databases">
        <title>Genomic analysis of the causative agents of coccidiosis in chickens.</title>
        <authorList>
            <person name="Reid A.J."/>
            <person name="Blake D."/>
            <person name="Billington K."/>
            <person name="Browne H."/>
            <person name="Dunn M."/>
            <person name="Hung S."/>
            <person name="Kawahara F."/>
            <person name="Miranda-Saavedra D."/>
            <person name="Mourier T."/>
            <person name="Nagra H."/>
            <person name="Otto T.D."/>
            <person name="Rawlings N."/>
            <person name="Sanchez A."/>
            <person name="Sanders M."/>
            <person name="Subramaniam C."/>
            <person name="Tay Y."/>
            <person name="Dear P."/>
            <person name="Doerig C."/>
            <person name="Gruber A."/>
            <person name="Parkinson J."/>
            <person name="Shirley M."/>
            <person name="Wan K.L."/>
            <person name="Berriman M."/>
            <person name="Tomley F."/>
            <person name="Pain A."/>
        </authorList>
    </citation>
    <scope>NUCLEOTIDE SEQUENCE [LARGE SCALE GENOMIC DNA]</scope>
    <source>
        <strain evidence="1">Houghton</strain>
    </source>
</reference>
<organism evidence="1 2">
    <name type="scientific">Eimeria brunetti</name>
    <dbReference type="NCBI Taxonomy" id="51314"/>
    <lineage>
        <taxon>Eukaryota</taxon>
        <taxon>Sar</taxon>
        <taxon>Alveolata</taxon>
        <taxon>Apicomplexa</taxon>
        <taxon>Conoidasida</taxon>
        <taxon>Coccidia</taxon>
        <taxon>Eucoccidiorida</taxon>
        <taxon>Eimeriorina</taxon>
        <taxon>Eimeriidae</taxon>
        <taxon>Eimeria</taxon>
    </lineage>
</organism>
<evidence type="ECO:0000313" key="2">
    <source>
        <dbReference type="Proteomes" id="UP000030750"/>
    </source>
</evidence>
<reference evidence="1" key="2">
    <citation type="submission" date="2013-10" db="EMBL/GenBank/DDBJ databases">
        <authorList>
            <person name="Aslett M."/>
        </authorList>
    </citation>
    <scope>NUCLEOTIDE SEQUENCE [LARGE SCALE GENOMIC DNA]</scope>
    <source>
        <strain evidence="1">Houghton</strain>
    </source>
</reference>
<dbReference type="PANTHER" id="PTHR12403">
    <property type="entry name" value="TRAFFICKING PROTEIN PARTICLE COMPLEX SUBUNIT 2"/>
    <property type="match status" value="1"/>
</dbReference>
<name>U6LRR4_9EIME</name>